<evidence type="ECO:0000313" key="3">
    <source>
        <dbReference type="Proteomes" id="UP000290288"/>
    </source>
</evidence>
<dbReference type="AlphaFoldDB" id="A0A4Q2DWM6"/>
<sequence length="58" mass="6814">MLTLLKFVAALSLLLLSGRYVTKKEHLWLILRLSHAIHQAELRVLNYVDVVIFQLIHY</sequence>
<evidence type="ECO:0000313" key="2">
    <source>
        <dbReference type="EMBL" id="RXW23822.1"/>
    </source>
</evidence>
<reference evidence="2 3" key="1">
    <citation type="submission" date="2019-01" db="EMBL/GenBank/DDBJ databases">
        <title>Draft genome sequence of Psathyrella aberdarensis IHI B618.</title>
        <authorList>
            <person name="Buettner E."/>
            <person name="Kellner H."/>
        </authorList>
    </citation>
    <scope>NUCLEOTIDE SEQUENCE [LARGE SCALE GENOMIC DNA]</scope>
    <source>
        <strain evidence="2 3">IHI B618</strain>
    </source>
</reference>
<proteinExistence type="predicted"/>
<comment type="caution">
    <text evidence="2">The sequence shown here is derived from an EMBL/GenBank/DDBJ whole genome shotgun (WGS) entry which is preliminary data.</text>
</comment>
<dbReference type="EMBL" id="SDEE01000031">
    <property type="protein sequence ID" value="RXW23822.1"/>
    <property type="molecule type" value="Genomic_DNA"/>
</dbReference>
<feature type="signal peptide" evidence="1">
    <location>
        <begin position="1"/>
        <end position="18"/>
    </location>
</feature>
<feature type="chain" id="PRO_5020776922" evidence="1">
    <location>
        <begin position="19"/>
        <end position="58"/>
    </location>
</feature>
<protein>
    <submittedName>
        <fullName evidence="2">Uncharacterized protein</fullName>
    </submittedName>
</protein>
<keyword evidence="3" id="KW-1185">Reference proteome</keyword>
<name>A0A4Q2DWM6_9AGAR</name>
<gene>
    <name evidence="2" type="ORF">EST38_g1988</name>
</gene>
<organism evidence="2 3">
    <name type="scientific">Candolleomyces aberdarensis</name>
    <dbReference type="NCBI Taxonomy" id="2316362"/>
    <lineage>
        <taxon>Eukaryota</taxon>
        <taxon>Fungi</taxon>
        <taxon>Dikarya</taxon>
        <taxon>Basidiomycota</taxon>
        <taxon>Agaricomycotina</taxon>
        <taxon>Agaricomycetes</taxon>
        <taxon>Agaricomycetidae</taxon>
        <taxon>Agaricales</taxon>
        <taxon>Agaricineae</taxon>
        <taxon>Psathyrellaceae</taxon>
        <taxon>Candolleomyces</taxon>
    </lineage>
</organism>
<dbReference type="Proteomes" id="UP000290288">
    <property type="component" value="Unassembled WGS sequence"/>
</dbReference>
<accession>A0A4Q2DWM6</accession>
<evidence type="ECO:0000256" key="1">
    <source>
        <dbReference type="SAM" id="SignalP"/>
    </source>
</evidence>
<keyword evidence="1" id="KW-0732">Signal</keyword>